<keyword evidence="4" id="KW-1185">Reference proteome</keyword>
<name>A0A3S0ZVI0_ELYCH</name>
<feature type="region of interest" description="Disordered" evidence="2">
    <location>
        <begin position="684"/>
        <end position="716"/>
    </location>
</feature>
<feature type="region of interest" description="Disordered" evidence="2">
    <location>
        <begin position="527"/>
        <end position="591"/>
    </location>
</feature>
<dbReference type="PANTHER" id="PTHR22874:SF1">
    <property type="entry name" value="ACTIVATING MOLECULE IN BECN1-REGULATED AUTOPHAGY PROTEIN 1"/>
    <property type="match status" value="1"/>
</dbReference>
<protein>
    <submittedName>
        <fullName evidence="3">Uncharacterized protein</fullName>
    </submittedName>
</protein>
<feature type="compositionally biased region" description="Low complexity" evidence="2">
    <location>
        <begin position="348"/>
        <end position="362"/>
    </location>
</feature>
<reference evidence="3 4" key="1">
    <citation type="submission" date="2019-01" db="EMBL/GenBank/DDBJ databases">
        <title>A draft genome assembly of the solar-powered sea slug Elysia chlorotica.</title>
        <authorList>
            <person name="Cai H."/>
            <person name="Li Q."/>
            <person name="Fang X."/>
            <person name="Li J."/>
            <person name="Curtis N.E."/>
            <person name="Altenburger A."/>
            <person name="Shibata T."/>
            <person name="Feng M."/>
            <person name="Maeda T."/>
            <person name="Schwartz J.A."/>
            <person name="Shigenobu S."/>
            <person name="Lundholm N."/>
            <person name="Nishiyama T."/>
            <person name="Yang H."/>
            <person name="Hasebe M."/>
            <person name="Li S."/>
            <person name="Pierce S.K."/>
            <person name="Wang J."/>
        </authorList>
    </citation>
    <scope>NUCLEOTIDE SEQUENCE [LARGE SCALE GENOMIC DNA]</scope>
    <source>
        <strain evidence="3">EC2010</strain>
        <tissue evidence="3">Whole organism of an adult</tissue>
    </source>
</reference>
<evidence type="ECO:0000256" key="2">
    <source>
        <dbReference type="SAM" id="MobiDB-lite"/>
    </source>
</evidence>
<feature type="region of interest" description="Disordered" evidence="2">
    <location>
        <begin position="1189"/>
        <end position="1247"/>
    </location>
</feature>
<feature type="region of interest" description="Disordered" evidence="2">
    <location>
        <begin position="383"/>
        <end position="462"/>
    </location>
</feature>
<feature type="compositionally biased region" description="Polar residues" evidence="2">
    <location>
        <begin position="204"/>
        <end position="217"/>
    </location>
</feature>
<dbReference type="GO" id="GO:1990756">
    <property type="term" value="F:ubiquitin-like ligase-substrate adaptor activity"/>
    <property type="evidence" value="ECO:0007669"/>
    <property type="project" value="TreeGrafter"/>
</dbReference>
<dbReference type="InterPro" id="IPR001680">
    <property type="entry name" value="WD40_rpt"/>
</dbReference>
<organism evidence="3 4">
    <name type="scientific">Elysia chlorotica</name>
    <name type="common">Eastern emerald elysia</name>
    <name type="synonym">Sea slug</name>
    <dbReference type="NCBI Taxonomy" id="188477"/>
    <lineage>
        <taxon>Eukaryota</taxon>
        <taxon>Metazoa</taxon>
        <taxon>Spiralia</taxon>
        <taxon>Lophotrochozoa</taxon>
        <taxon>Mollusca</taxon>
        <taxon>Gastropoda</taxon>
        <taxon>Heterobranchia</taxon>
        <taxon>Euthyneura</taxon>
        <taxon>Panpulmonata</taxon>
        <taxon>Sacoglossa</taxon>
        <taxon>Placobranchoidea</taxon>
        <taxon>Plakobranchidae</taxon>
        <taxon>Elysia</taxon>
    </lineage>
</organism>
<dbReference type="STRING" id="188477.A0A3S0ZVI0"/>
<dbReference type="GO" id="GO:0080008">
    <property type="term" value="C:Cul4-RING E3 ubiquitin ligase complex"/>
    <property type="evidence" value="ECO:0007669"/>
    <property type="project" value="TreeGrafter"/>
</dbReference>
<dbReference type="GO" id="GO:0000423">
    <property type="term" value="P:mitophagy"/>
    <property type="evidence" value="ECO:0007669"/>
    <property type="project" value="TreeGrafter"/>
</dbReference>
<dbReference type="SUPFAM" id="SSF50978">
    <property type="entry name" value="WD40 repeat-like"/>
    <property type="match status" value="1"/>
</dbReference>
<accession>A0A3S0ZVI0</accession>
<feature type="compositionally biased region" description="Basic and acidic residues" evidence="2">
    <location>
        <begin position="871"/>
        <end position="885"/>
    </location>
</feature>
<dbReference type="OrthoDB" id="6363363at2759"/>
<feature type="region of interest" description="Disordered" evidence="2">
    <location>
        <begin position="775"/>
        <end position="804"/>
    </location>
</feature>
<feature type="region of interest" description="Disordered" evidence="2">
    <location>
        <begin position="204"/>
        <end position="234"/>
    </location>
</feature>
<feature type="compositionally biased region" description="Polar residues" evidence="2">
    <location>
        <begin position="496"/>
        <end position="512"/>
    </location>
</feature>
<feature type="compositionally biased region" description="Basic and acidic residues" evidence="2">
    <location>
        <begin position="786"/>
        <end position="796"/>
    </location>
</feature>
<feature type="compositionally biased region" description="Polar residues" evidence="2">
    <location>
        <begin position="902"/>
        <end position="923"/>
    </location>
</feature>
<feature type="compositionally biased region" description="Polar residues" evidence="2">
    <location>
        <begin position="417"/>
        <end position="427"/>
    </location>
</feature>
<feature type="repeat" description="WD" evidence="1">
    <location>
        <begin position="89"/>
        <end position="123"/>
    </location>
</feature>
<dbReference type="SUPFAM" id="SSF69322">
    <property type="entry name" value="Tricorn protease domain 2"/>
    <property type="match status" value="1"/>
</dbReference>
<dbReference type="InterPro" id="IPR036322">
    <property type="entry name" value="WD40_repeat_dom_sf"/>
</dbReference>
<feature type="compositionally biased region" description="Basic and acidic residues" evidence="2">
    <location>
        <begin position="559"/>
        <end position="579"/>
    </location>
</feature>
<feature type="compositionally biased region" description="Basic and acidic residues" evidence="2">
    <location>
        <begin position="1450"/>
        <end position="1463"/>
    </location>
</feature>
<dbReference type="PROSITE" id="PS50082">
    <property type="entry name" value="WD_REPEATS_2"/>
    <property type="match status" value="1"/>
</dbReference>
<dbReference type="Proteomes" id="UP000271974">
    <property type="component" value="Unassembled WGS sequence"/>
</dbReference>
<dbReference type="Pfam" id="PF00400">
    <property type="entry name" value="WD40"/>
    <property type="match status" value="1"/>
</dbReference>
<feature type="region of interest" description="Disordered" evidence="2">
    <location>
        <begin position="1746"/>
        <end position="1815"/>
    </location>
</feature>
<dbReference type="EMBL" id="RQTK01000224">
    <property type="protein sequence ID" value="RUS83945.1"/>
    <property type="molecule type" value="Genomic_DNA"/>
</dbReference>
<sequence length="1828" mass="198278">MCETIQYLELRAQGRTKLSQFHSSLKRVKQLLEDHATKPATNQPCEFSGEPRATFLVDFSPNKRLAASTHGDHTVRVTDIISGKCTHILTGHPRTPWCLAFNPVSDDILASGCLGGEVRIWDLHGGGCEVLQNPNEGQVITSLAFSPSGDAVVFATLNKVYFWAWTRSKPFALTQTSYEFERVRWLRFDPFGRYLYTGITNNSSGRRLSARSESVQPENVPESQDRRDESERALNRSRYNEVIRRIIDHQYAHGHQGVGPSQSYLDMSRPRSPVNEERLSLARTYARHVTALAGSPGSASSGPGTAPRSLYSNSRAGAWDTSLVPALSSRYQGRRSETSNTEGILPQSSTSSGSATHSEVSAYGAGHDRRSRWGRYRPAFFSLNPGHRSQENTDAALGSSHSLQNISSDEEEDFNRINATRSSSRSNHLFPGLHQRESRQARDAGEDERFTLPASPPATFHPFSVRQQVSLGEGLETDEFEILPVDQETGSRRSGAAQSQSNAPYRGTSASQPRWDDLQRLWRRCSNGVNPSAEAGPSSQVSDGAPPMQLESAISAPRDVSDVRARNFSTRPRDDERQSNTRPLLNSDPFMGHAESNVECLNVASNRSSVNPAVGSRSLTSAAQNAPSQNPENNEDIAGIQEFIAGSSGLQISSSNHLHCLNLPTGRSLKSQNLSDGEKVEVSVDEPVDEQSSEPVPSQTCDWRDGALSEHGQTAGSPATIKEIFLLGGNTAEASLNTDLQPGRCKATKDTIGGIGSTQNKASCSSAFYSTECTHPEGDTTYTDNAENKNSREESSGSKCIASSTSDAEKKALAGYSIKGVSKNEEPRETPSSTGPSLFQAGMKRKLDQAVGSSSVEEGLFHNKVHRTQRAHCEIDTSDNAKHESTIIPTPRLEDGALHGSRAQSACPSMESLSGADQATNETGAADSVGIAPPMHQRTSVSTSQEQREPLKPLVSSSPAGNPNNSETVTGSEQSEITQDLPSSITHSQAANNPVSPASGSYPLTLASSVLRCGSHRSETGESVSAVTVSGCDVTAALTQALAAVHCSRPSVSRRGNSSRGGNNPFQSVESAAVASVSLSTAISNPVSDAAPASGMVQSPRRALLRRLYGSDLSSAFTVCSAAGNQGLASTSAAYRSSSAIFSQASVPTSFTSSQLSEACTVSSSSYPAGQTTSVPALSERTTTRSYPWLDFSSSRRRQGRGMTRGSLHSARAAAAAATTEVGRAQGRPDAAGGAESERGSDLPDQLDLPLVERLESLSRSMGERLQNLSRTVGRRASQLSQLQHRISVLEETYNRRMRFLHREYVNRLNPSSSGRRQMPERTRSLRHLYRNSRLAAGSRVRSMDELAVPRDVETHRDRVRRIVTARRDGPLASAHSNSATRDLLHFGRRSELSLHHERVSTPPWLEPADLGIQDVSTSRDIRDIRDQLPGSSQGRPPASLHPYRTRAGSTERENSGEGHGGEQEAVMHALSDDQNQSELEHLHPDYEHSIIGDGFGRHDDPLHYMMNNTIAGTFWTRDEHALASNFIPQTHRIQRWSVLTDMVPHISDPSANVVVRNCKLHNDASISLSRDGKLLAAFAPTHRGFPDKMVLGVFSLESGTFAQCLYTKSFGPNAISVSISPENSYVLVGTAAKRMFFFSANQMVGQVYKMVKQKAGENSMRHTTDLFYYPENRTGFSSVNSASWLPGVGMGLLFGTNKGDLVFSRPGSKKKIEREPYFWRSRLRDTTALRGILDYMPRRRNLTSFASANARPENNNSSSSSSSSSADTDALANSSGSSSSRSSSATQTTATNDQRSAATQTRTEEEEEEDVAEVAQVAQVAQVVLED</sequence>
<dbReference type="GO" id="GO:0000045">
    <property type="term" value="P:autophagosome assembly"/>
    <property type="evidence" value="ECO:0007669"/>
    <property type="project" value="TreeGrafter"/>
</dbReference>
<dbReference type="PANTHER" id="PTHR22874">
    <property type="entry name" value="ACTIVATING MOLECULE IN BECN1-REGULATED AUTOPHAGY PROTEIN 1"/>
    <property type="match status" value="1"/>
</dbReference>
<feature type="compositionally biased region" description="Polar residues" evidence="2">
    <location>
        <begin position="609"/>
        <end position="632"/>
    </location>
</feature>
<dbReference type="Gene3D" id="2.130.10.10">
    <property type="entry name" value="YVTN repeat-like/Quinoprotein amine dehydrogenase"/>
    <property type="match status" value="1"/>
</dbReference>
<evidence type="ECO:0000256" key="1">
    <source>
        <dbReference type="PROSITE-ProRule" id="PRU00221"/>
    </source>
</evidence>
<gene>
    <name evidence="3" type="ORF">EGW08_008300</name>
</gene>
<proteinExistence type="predicted"/>
<feature type="region of interest" description="Disordered" evidence="2">
    <location>
        <begin position="869"/>
        <end position="997"/>
    </location>
</feature>
<feature type="region of interest" description="Disordered" evidence="2">
    <location>
        <begin position="486"/>
        <end position="514"/>
    </location>
</feature>
<keyword evidence="1" id="KW-0853">WD repeat</keyword>
<feature type="compositionally biased region" description="Basic and acidic residues" evidence="2">
    <location>
        <begin position="434"/>
        <end position="450"/>
    </location>
</feature>
<feature type="compositionally biased region" description="Low complexity" evidence="2">
    <location>
        <begin position="1747"/>
        <end position="1785"/>
    </location>
</feature>
<evidence type="ECO:0000313" key="3">
    <source>
        <dbReference type="EMBL" id="RUS83945.1"/>
    </source>
</evidence>
<dbReference type="InterPro" id="IPR052596">
    <property type="entry name" value="AMBRA1_autophagy"/>
</dbReference>
<feature type="region of interest" description="Disordered" evidence="2">
    <location>
        <begin position="330"/>
        <end position="366"/>
    </location>
</feature>
<feature type="region of interest" description="Disordered" evidence="2">
    <location>
        <begin position="609"/>
        <end position="634"/>
    </location>
</feature>
<feature type="region of interest" description="Disordered" evidence="2">
    <location>
        <begin position="1426"/>
        <end position="1463"/>
    </location>
</feature>
<comment type="caution">
    <text evidence="3">The sequence shown here is derived from an EMBL/GenBank/DDBJ whole genome shotgun (WGS) entry which is preliminary data.</text>
</comment>
<feature type="region of interest" description="Disordered" evidence="2">
    <location>
        <begin position="818"/>
        <end position="840"/>
    </location>
</feature>
<feature type="compositionally biased region" description="Polar residues" evidence="2">
    <location>
        <begin position="955"/>
        <end position="997"/>
    </location>
</feature>
<evidence type="ECO:0000313" key="4">
    <source>
        <dbReference type="Proteomes" id="UP000271974"/>
    </source>
</evidence>
<dbReference type="SMART" id="SM00320">
    <property type="entry name" value="WD40"/>
    <property type="match status" value="4"/>
</dbReference>
<dbReference type="InterPro" id="IPR015943">
    <property type="entry name" value="WD40/YVTN_repeat-like_dom_sf"/>
</dbReference>
<feature type="compositionally biased region" description="Basic and acidic residues" evidence="2">
    <location>
        <begin position="223"/>
        <end position="234"/>
    </location>
</feature>
<feature type="compositionally biased region" description="Polar residues" evidence="2">
    <location>
        <begin position="1786"/>
        <end position="1797"/>
    </location>
</feature>